<dbReference type="Proteomes" id="UP000002964">
    <property type="component" value="Unassembled WGS sequence"/>
</dbReference>
<reference evidence="2 3" key="2">
    <citation type="submission" date="2011-11" db="EMBL/GenBank/DDBJ databases">
        <authorList>
            <consortium name="US DOE Joint Genome Institute"/>
            <person name="Lucas S."/>
            <person name="Han J."/>
            <person name="Lapidus A."/>
            <person name="Cheng J.-F."/>
            <person name="Goodwin L."/>
            <person name="Pitluck S."/>
            <person name="Peters L."/>
            <person name="Ovchinnikova G."/>
            <person name="Zhang X."/>
            <person name="Detter J.C."/>
            <person name="Han C."/>
            <person name="Tapia R."/>
            <person name="Land M."/>
            <person name="Hauser L."/>
            <person name="Kyrpides N."/>
            <person name="Ivanova N."/>
            <person name="Pagani I."/>
            <person name="Vogl K."/>
            <person name="Liu Z."/>
            <person name="Overmann J."/>
            <person name="Frigaard N.-U."/>
            <person name="Bryant D."/>
            <person name="Woyke T."/>
        </authorList>
    </citation>
    <scope>NUCLEOTIDE SEQUENCE [LARGE SCALE GENOMIC DNA]</scope>
    <source>
        <strain evidence="2 3">970</strain>
    </source>
</reference>
<dbReference type="AlphaFoldDB" id="H8Z863"/>
<keyword evidence="3" id="KW-1185">Reference proteome</keyword>
<organism evidence="2 3">
    <name type="scientific">Thiorhodovibrio frisius</name>
    <dbReference type="NCBI Taxonomy" id="631362"/>
    <lineage>
        <taxon>Bacteria</taxon>
        <taxon>Pseudomonadati</taxon>
        <taxon>Pseudomonadota</taxon>
        <taxon>Gammaproteobacteria</taxon>
        <taxon>Chromatiales</taxon>
        <taxon>Chromatiaceae</taxon>
        <taxon>Thiorhodovibrio</taxon>
    </lineage>
</organism>
<dbReference type="HOGENOM" id="CLU_2572821_0_0_6"/>
<evidence type="ECO:0000256" key="1">
    <source>
        <dbReference type="SAM" id="MobiDB-lite"/>
    </source>
</evidence>
<evidence type="ECO:0000313" key="2">
    <source>
        <dbReference type="EMBL" id="EIC21012.1"/>
    </source>
</evidence>
<name>H8Z863_9GAMM</name>
<dbReference type="STRING" id="631362.Thi970DRAFT_04694"/>
<reference evidence="3" key="1">
    <citation type="submission" date="2011-06" db="EMBL/GenBank/DDBJ databases">
        <authorList>
            <consortium name="US DOE Joint Genome Institute (JGI-PGF)"/>
            <person name="Lucas S."/>
            <person name="Han J."/>
            <person name="Lapidus A."/>
            <person name="Cheng J.-F."/>
            <person name="Goodwin L."/>
            <person name="Pitluck S."/>
            <person name="Peters L."/>
            <person name="Land M.L."/>
            <person name="Hauser L."/>
            <person name="Vogl K."/>
            <person name="Liu Z."/>
            <person name="Overmann J."/>
            <person name="Frigaard N.-U."/>
            <person name="Bryant D.A."/>
            <person name="Woyke T.J."/>
        </authorList>
    </citation>
    <scope>NUCLEOTIDE SEQUENCE [LARGE SCALE GENOMIC DNA]</scope>
    <source>
        <strain evidence="3">970</strain>
    </source>
</reference>
<gene>
    <name evidence="2" type="ORF">Thi970DRAFT_04694</name>
</gene>
<proteinExistence type="predicted"/>
<sequence length="81" mass="9146">MTSPSSGNWKPPSQFQSAHHRRDALKKRLALILLDELADHRAPVDNSKDEPYAIVRQRLFRGIGACQKPKVQDSETCSMTD</sequence>
<accession>H8Z863</accession>
<feature type="region of interest" description="Disordered" evidence="1">
    <location>
        <begin position="1"/>
        <end position="21"/>
    </location>
</feature>
<feature type="compositionally biased region" description="Polar residues" evidence="1">
    <location>
        <begin position="1"/>
        <end position="17"/>
    </location>
</feature>
<dbReference type="EMBL" id="JH603170">
    <property type="protein sequence ID" value="EIC21012.1"/>
    <property type="molecule type" value="Genomic_DNA"/>
</dbReference>
<protein>
    <submittedName>
        <fullName evidence="2">Uncharacterized protein</fullName>
    </submittedName>
</protein>
<evidence type="ECO:0000313" key="3">
    <source>
        <dbReference type="Proteomes" id="UP000002964"/>
    </source>
</evidence>